<organism evidence="2 3">
    <name type="scientific">Pseudoxanthomonas spadix (strain BD-a59)</name>
    <dbReference type="NCBI Taxonomy" id="1045855"/>
    <lineage>
        <taxon>Bacteria</taxon>
        <taxon>Pseudomonadati</taxon>
        <taxon>Pseudomonadota</taxon>
        <taxon>Gammaproteobacteria</taxon>
        <taxon>Lysobacterales</taxon>
        <taxon>Lysobacteraceae</taxon>
        <taxon>Pseudoxanthomonas</taxon>
    </lineage>
</organism>
<proteinExistence type="predicted"/>
<dbReference type="STRING" id="1045855.DSC_07125"/>
<sequence>MKRHRGIVVLVLGIALGAALGAATGEMGLWLGMGAGIGAGWMALLGGIDRGRRCLRGRARD</sequence>
<keyword evidence="1" id="KW-0812">Transmembrane</keyword>
<keyword evidence="1" id="KW-1133">Transmembrane helix</keyword>
<accession>G7UT11</accession>
<dbReference type="HOGENOM" id="CLU_2919408_0_0_6"/>
<reference evidence="2 3" key="1">
    <citation type="journal article" date="2012" name="J. Bacteriol.">
        <title>Complete Genome Sequence of the BTEX-Degrading Bacterium Pseudoxanthomonas spadix BD-a59.</title>
        <authorList>
            <person name="Lee S.H."/>
            <person name="Jin H.M."/>
            <person name="Lee H.J."/>
            <person name="Kim J.M."/>
            <person name="Jeon C.O."/>
        </authorList>
    </citation>
    <scope>NUCLEOTIDE SEQUENCE [LARGE SCALE GENOMIC DNA]</scope>
    <source>
        <strain evidence="2 3">BD-a59</strain>
    </source>
</reference>
<dbReference type="RefSeq" id="WP_014160252.1">
    <property type="nucleotide sequence ID" value="NC_016147.2"/>
</dbReference>
<dbReference type="AlphaFoldDB" id="G7UT11"/>
<dbReference type="KEGG" id="psd:DSC_07125"/>
<protein>
    <recommendedName>
        <fullName evidence="4">Transmembrane protein</fullName>
    </recommendedName>
</protein>
<dbReference type="Proteomes" id="UP000005870">
    <property type="component" value="Chromosome"/>
</dbReference>
<evidence type="ECO:0000313" key="3">
    <source>
        <dbReference type="Proteomes" id="UP000005870"/>
    </source>
</evidence>
<gene>
    <name evidence="2" type="ordered locus">DSC_07125</name>
</gene>
<keyword evidence="3" id="KW-1185">Reference proteome</keyword>
<evidence type="ECO:0000256" key="1">
    <source>
        <dbReference type="SAM" id="Phobius"/>
    </source>
</evidence>
<dbReference type="EMBL" id="CP003093">
    <property type="protein sequence ID" value="AER56076.1"/>
    <property type="molecule type" value="Genomic_DNA"/>
</dbReference>
<name>G7UT11_PSEUP</name>
<feature type="transmembrane region" description="Helical" evidence="1">
    <location>
        <begin position="31"/>
        <end position="48"/>
    </location>
</feature>
<evidence type="ECO:0000313" key="2">
    <source>
        <dbReference type="EMBL" id="AER56076.1"/>
    </source>
</evidence>
<evidence type="ECO:0008006" key="4">
    <source>
        <dbReference type="Google" id="ProtNLM"/>
    </source>
</evidence>
<keyword evidence="1" id="KW-0472">Membrane</keyword>